<dbReference type="AlphaFoldDB" id="A0A3B0Y5E0"/>
<dbReference type="PANTHER" id="PTHR13789">
    <property type="entry name" value="MONOOXYGENASE"/>
    <property type="match status" value="1"/>
</dbReference>
<evidence type="ECO:0008006" key="4">
    <source>
        <dbReference type="Google" id="ProtNLM"/>
    </source>
</evidence>
<dbReference type="EMBL" id="UOFL01000096">
    <property type="protein sequence ID" value="VAW75988.1"/>
    <property type="molecule type" value="Genomic_DNA"/>
</dbReference>
<proteinExistence type="predicted"/>
<organism evidence="3">
    <name type="scientific">hydrothermal vent metagenome</name>
    <dbReference type="NCBI Taxonomy" id="652676"/>
    <lineage>
        <taxon>unclassified sequences</taxon>
        <taxon>metagenomes</taxon>
        <taxon>ecological metagenomes</taxon>
    </lineage>
</organism>
<dbReference type="GO" id="GO:0004497">
    <property type="term" value="F:monooxygenase activity"/>
    <property type="evidence" value="ECO:0007669"/>
    <property type="project" value="UniProtKB-KW"/>
</dbReference>
<protein>
    <recommendedName>
        <fullName evidence="4">Salicylate hydroxylase</fullName>
    </recommendedName>
</protein>
<evidence type="ECO:0000313" key="3">
    <source>
        <dbReference type="EMBL" id="VAW75988.1"/>
    </source>
</evidence>
<dbReference type="InterPro" id="IPR050493">
    <property type="entry name" value="FAD-dep_Monooxygenase_BioMet"/>
</dbReference>
<reference evidence="3" key="1">
    <citation type="submission" date="2018-06" db="EMBL/GenBank/DDBJ databases">
        <authorList>
            <person name="Zhirakovskaya E."/>
        </authorList>
    </citation>
    <scope>NUCLEOTIDE SEQUENCE</scope>
</reference>
<evidence type="ECO:0000256" key="2">
    <source>
        <dbReference type="ARBA" id="ARBA00023033"/>
    </source>
</evidence>
<accession>A0A3B0Y5E0</accession>
<name>A0A3B0Y5E0_9ZZZZ</name>
<dbReference type="PANTHER" id="PTHR13789:SF309">
    <property type="entry name" value="PUTATIVE (AFU_ORTHOLOGUE AFUA_6G14510)-RELATED"/>
    <property type="match status" value="1"/>
</dbReference>
<keyword evidence="1" id="KW-0560">Oxidoreductase</keyword>
<dbReference type="Gene3D" id="3.50.50.60">
    <property type="entry name" value="FAD/NAD(P)-binding domain"/>
    <property type="match status" value="1"/>
</dbReference>
<sequence length="128" mass="14309">MKIKILGAGVARLATAVALKQKDFDVEVYERHKSRSHLGAGIVCWPNASFVLDKLGIIDDISNQSGQPVRMRRLTKDGDDLGVLDILKLNKKMNYSSFSILRKDLMKILESHLNQWGLTLSTGKQSKN</sequence>
<keyword evidence="2" id="KW-0503">Monooxygenase</keyword>
<evidence type="ECO:0000256" key="1">
    <source>
        <dbReference type="ARBA" id="ARBA00023002"/>
    </source>
</evidence>
<dbReference type="SUPFAM" id="SSF51905">
    <property type="entry name" value="FAD/NAD(P)-binding domain"/>
    <property type="match status" value="1"/>
</dbReference>
<dbReference type="InterPro" id="IPR036188">
    <property type="entry name" value="FAD/NAD-bd_sf"/>
</dbReference>
<gene>
    <name evidence="3" type="ORF">MNBD_GAMMA12-2657</name>
</gene>